<evidence type="ECO:0000313" key="2">
    <source>
        <dbReference type="Proteomes" id="UP001066276"/>
    </source>
</evidence>
<dbReference type="AlphaFoldDB" id="A0AAV7KVG1"/>
<accession>A0AAV7KVG1</accession>
<organism evidence="1 2">
    <name type="scientific">Pleurodeles waltl</name>
    <name type="common">Iberian ribbed newt</name>
    <dbReference type="NCBI Taxonomy" id="8319"/>
    <lineage>
        <taxon>Eukaryota</taxon>
        <taxon>Metazoa</taxon>
        <taxon>Chordata</taxon>
        <taxon>Craniata</taxon>
        <taxon>Vertebrata</taxon>
        <taxon>Euteleostomi</taxon>
        <taxon>Amphibia</taxon>
        <taxon>Batrachia</taxon>
        <taxon>Caudata</taxon>
        <taxon>Salamandroidea</taxon>
        <taxon>Salamandridae</taxon>
        <taxon>Pleurodelinae</taxon>
        <taxon>Pleurodeles</taxon>
    </lineage>
</organism>
<evidence type="ECO:0000313" key="1">
    <source>
        <dbReference type="EMBL" id="KAJ1082289.1"/>
    </source>
</evidence>
<gene>
    <name evidence="1" type="ORF">NDU88_002457</name>
</gene>
<dbReference type="Proteomes" id="UP001066276">
    <property type="component" value="Chromosome 12"/>
</dbReference>
<proteinExistence type="predicted"/>
<dbReference type="EMBL" id="JANPWB010000016">
    <property type="protein sequence ID" value="KAJ1082289.1"/>
    <property type="molecule type" value="Genomic_DNA"/>
</dbReference>
<name>A0AAV7KVG1_PLEWA</name>
<protein>
    <submittedName>
        <fullName evidence="1">Uncharacterized protein</fullName>
    </submittedName>
</protein>
<keyword evidence="2" id="KW-1185">Reference proteome</keyword>
<reference evidence="1" key="1">
    <citation type="journal article" date="2022" name="bioRxiv">
        <title>Sequencing and chromosome-scale assembly of the giantPleurodeles waltlgenome.</title>
        <authorList>
            <person name="Brown T."/>
            <person name="Elewa A."/>
            <person name="Iarovenko S."/>
            <person name="Subramanian E."/>
            <person name="Araus A.J."/>
            <person name="Petzold A."/>
            <person name="Susuki M."/>
            <person name="Suzuki K.-i.T."/>
            <person name="Hayashi T."/>
            <person name="Toyoda A."/>
            <person name="Oliveira C."/>
            <person name="Osipova E."/>
            <person name="Leigh N.D."/>
            <person name="Simon A."/>
            <person name="Yun M.H."/>
        </authorList>
    </citation>
    <scope>NUCLEOTIDE SEQUENCE</scope>
    <source>
        <strain evidence="1">20211129_DDA</strain>
        <tissue evidence="1">Liver</tissue>
    </source>
</reference>
<comment type="caution">
    <text evidence="1">The sequence shown here is derived from an EMBL/GenBank/DDBJ whole genome shotgun (WGS) entry which is preliminary data.</text>
</comment>
<sequence>MERSCDYWRQLKKEESTRGLVGPASLSKGRVPVGAIGPSALPTSQERWPTIMPPACWPPLKRKAKEMNRETCLGARLPLMSAVLLTPQSLELVAQPPLTCISGGRAADRGLVGPGHLPFLSPLWNLAHGTVVSSCCSLWSCPLPWLMTRPWLLTGSEISHQYAAAESSKGALHVNDLLALRHKTEAYNG</sequence>